<comment type="caution">
    <text evidence="1">The sequence shown here is derived from an EMBL/GenBank/DDBJ whole genome shotgun (WGS) entry which is preliminary data.</text>
</comment>
<sequence length="256" mass="28010">MAFRSCIGIRNIHLAVKKQGNEWEAPVKAEGAQEVTVKNTYAEGSLIGDMKKLKSTKKKTGVEVSIGVAEYTNDIKVLLEGGEIIKGGLANSADELGNNVAVLYEEVYDDNSVKYVVIYCVPLRAENYSEGKGNSENIEYATTSLSGTGVAITTEDGKSYFSYELDTGAEDCDETQKENWYKKVQLPLSKTQTETIEVEYPEYTTGTVGNISISGVTFDSSQKKFKNVPATTKTFTFELDSRQVTATLSGSTWTFA</sequence>
<accession>A0AAD1YBP6</accession>
<organism evidence="1 2">
    <name type="scientific">Clostridium neonatale</name>
    <dbReference type="NCBI Taxonomy" id="137838"/>
    <lineage>
        <taxon>Bacteria</taxon>
        <taxon>Bacillati</taxon>
        <taxon>Bacillota</taxon>
        <taxon>Clostridia</taxon>
        <taxon>Eubacteriales</taxon>
        <taxon>Clostridiaceae</taxon>
        <taxon>Clostridium</taxon>
    </lineage>
</organism>
<evidence type="ECO:0000313" key="1">
    <source>
        <dbReference type="EMBL" id="CAI3545609.1"/>
    </source>
</evidence>
<evidence type="ECO:0000313" key="2">
    <source>
        <dbReference type="Proteomes" id="UP001189143"/>
    </source>
</evidence>
<dbReference type="AlphaFoldDB" id="A0AAD1YBP6"/>
<name>A0AAD1YBP6_9CLOT</name>
<dbReference type="RefSeq" id="WP_317049143.1">
    <property type="nucleotide sequence ID" value="NZ_CAMRXC010000033.1"/>
</dbReference>
<dbReference type="InterPro" id="IPR006490">
    <property type="entry name" value="Maj_tail_phi13"/>
</dbReference>
<gene>
    <name evidence="1" type="ORF">CNEO2_150024</name>
</gene>
<dbReference type="NCBIfam" id="TIGR01603">
    <property type="entry name" value="maj_tail_phi13"/>
    <property type="match status" value="1"/>
</dbReference>
<dbReference type="EMBL" id="CAMTCP010000066">
    <property type="protein sequence ID" value="CAI3545609.1"/>
    <property type="molecule type" value="Genomic_DNA"/>
</dbReference>
<reference evidence="1" key="1">
    <citation type="submission" date="2022-10" db="EMBL/GenBank/DDBJ databases">
        <authorList>
            <person name="Aires J."/>
            <person name="Mesa V."/>
        </authorList>
    </citation>
    <scope>NUCLEOTIDE SEQUENCE</scope>
    <source>
        <strain evidence="1">Clostridium neonatale JD116</strain>
    </source>
</reference>
<dbReference type="Proteomes" id="UP001189143">
    <property type="component" value="Unassembled WGS sequence"/>
</dbReference>
<evidence type="ECO:0008006" key="3">
    <source>
        <dbReference type="Google" id="ProtNLM"/>
    </source>
</evidence>
<proteinExistence type="predicted"/>
<protein>
    <recommendedName>
        <fullName evidence="3">Phage tail protein</fullName>
    </recommendedName>
</protein>